<comment type="caution">
    <text evidence="1">The sequence shown here is derived from an EMBL/GenBank/DDBJ whole genome shotgun (WGS) entry which is preliminary data.</text>
</comment>
<gene>
    <name evidence="1" type="ORF">DFQ59_10251</name>
</gene>
<sequence length="488" mass="53941">MDALYPEIRRLQENIDRRLGYLSIPDAKRFAQYGGSLPAPIRKFTDEVLIRFDADHTPRLMHESKMLSAGDGSVADVSVPAVWERTVLREALYRMEFLPLVDAGTDAFASSISIAYSHRDTTAAGRTDTRVYEGQEIPRAGVVQTSELAYPIPQKIAFELSDELRHLATARSIDYDPVVENMNNSARIIAEDSHHLVMNEFIHASDEYGAVPIVGEDLELQADGAKRVFILDHFPVVRPRKTYDLQGAQIGSTKNPITVTYNGGAVAEWDGTGEQVPGIYYVLNYNLGEIYLSDEAGEPLIPADGTAYAISYSYATNAYAFDTDTPVGTDPDEYMDTLLYRLALRKGLLEDTRYYRADLGLMSGTVATMVGQAKKFGANFKVPGTDLTVDGSIGRIKDIPFTKTAGPGLWFGDQRILVGQRGTTRFRVLKPWQVTSLINQKGPNGRFTGKKEAYGDQWIALHTPSQLKAAYTTIVLYSASSRVARANP</sequence>
<reference evidence="1 2" key="1">
    <citation type="submission" date="2018-07" db="EMBL/GenBank/DDBJ databases">
        <title>Genomic Encyclopedia of Type Strains, Phase IV (KMG-IV): sequencing the most valuable type-strain genomes for metagenomic binning, comparative biology and taxonomic classification.</title>
        <authorList>
            <person name="Goeker M."/>
        </authorList>
    </citation>
    <scope>NUCLEOTIDE SEQUENCE [LARGE SCALE GENOMIC DNA]</scope>
    <source>
        <strain evidence="1 2">DSM 26407</strain>
    </source>
</reference>
<evidence type="ECO:0000313" key="2">
    <source>
        <dbReference type="Proteomes" id="UP000252707"/>
    </source>
</evidence>
<protein>
    <submittedName>
        <fullName evidence="1">Uncharacterized protein</fullName>
    </submittedName>
</protein>
<proteinExistence type="predicted"/>
<name>A0A369CIM4_9GAMM</name>
<dbReference type="RefSeq" id="WP_147275172.1">
    <property type="nucleotide sequence ID" value="NZ_QPJY01000002.1"/>
</dbReference>
<accession>A0A369CIM4</accession>
<dbReference type="Proteomes" id="UP000252707">
    <property type="component" value="Unassembled WGS sequence"/>
</dbReference>
<dbReference type="OrthoDB" id="5912178at2"/>
<dbReference type="AlphaFoldDB" id="A0A369CIM4"/>
<evidence type="ECO:0000313" key="1">
    <source>
        <dbReference type="EMBL" id="RCX31704.1"/>
    </source>
</evidence>
<keyword evidence="2" id="KW-1185">Reference proteome</keyword>
<organism evidence="1 2">
    <name type="scientific">Thioalbus denitrificans</name>
    <dbReference type="NCBI Taxonomy" id="547122"/>
    <lineage>
        <taxon>Bacteria</taxon>
        <taxon>Pseudomonadati</taxon>
        <taxon>Pseudomonadota</taxon>
        <taxon>Gammaproteobacteria</taxon>
        <taxon>Chromatiales</taxon>
        <taxon>Ectothiorhodospiraceae</taxon>
        <taxon>Thioalbus</taxon>
    </lineage>
</organism>
<dbReference type="EMBL" id="QPJY01000002">
    <property type="protein sequence ID" value="RCX31704.1"/>
    <property type="molecule type" value="Genomic_DNA"/>
</dbReference>